<dbReference type="RefSeq" id="WP_128501300.1">
    <property type="nucleotide sequence ID" value="NZ_CP035107.1"/>
</dbReference>
<evidence type="ECO:0008006" key="3">
    <source>
        <dbReference type="Google" id="ProtNLM"/>
    </source>
</evidence>
<dbReference type="SUPFAM" id="SSF53955">
    <property type="entry name" value="Lysozyme-like"/>
    <property type="match status" value="1"/>
</dbReference>
<sequence length="305" mass="35329">MRKNRDKKMTYLQAIALLAGSWWAYKISKPKSKVEFGELELVGVDNGSDKFYELSMSEVEQNKLLGLLRTKLSLAGIKMGQYKDWGEYMFLLLCQYVRDGKMLKTQAIYLFATALHEQDNFTLFRERYNNVTASELRKHKGKALQDLKNYIEDCKQKGLNADLCVYFERNYGSSSWSIDQYKAKKSLDNVNIGDGGKYYGRGYMQLTGRVSYERISEWSGIDFVSNPDALISYKYLMAKYTIHLAMGWIKVRHFGITSHILTEYINENGTDYYRARKSINGIDKKQQAKILPLVSKVEKIFNTIL</sequence>
<reference evidence="1 2" key="1">
    <citation type="submission" date="2019-01" db="EMBL/GenBank/DDBJ databases">
        <title>Whole Genome of Ornithobacterium rhinotracheale FARPER-174b.</title>
        <authorList>
            <person name="Tataje-Lavanda L.A."/>
            <person name="Montalvan A."/>
            <person name="Montesinos R."/>
            <person name="Zimic M."/>
            <person name="Fernandez-Sanchez M."/>
            <person name="Fernandez-Diaz M."/>
        </authorList>
    </citation>
    <scope>NUCLEOTIDE SEQUENCE [LARGE SCALE GENOMIC DNA]</scope>
    <source>
        <strain evidence="1 2">FARPER-174b</strain>
    </source>
</reference>
<dbReference type="Proteomes" id="UP000287701">
    <property type="component" value="Chromosome"/>
</dbReference>
<dbReference type="AlphaFoldDB" id="A0A410JRX9"/>
<proteinExistence type="predicted"/>
<organism evidence="1 2">
    <name type="scientific">Ornithobacterium rhinotracheale</name>
    <dbReference type="NCBI Taxonomy" id="28251"/>
    <lineage>
        <taxon>Bacteria</taxon>
        <taxon>Pseudomonadati</taxon>
        <taxon>Bacteroidota</taxon>
        <taxon>Flavobacteriia</taxon>
        <taxon>Flavobacteriales</taxon>
        <taxon>Weeksellaceae</taxon>
        <taxon>Ornithobacterium</taxon>
    </lineage>
</organism>
<protein>
    <recommendedName>
        <fullName evidence="3">Glycoside hydrolase family 19 catalytic domain-containing protein</fullName>
    </recommendedName>
</protein>
<gene>
    <name evidence="1" type="ORF">EQP59_05530</name>
</gene>
<accession>A0A410JRX9</accession>
<dbReference type="InterPro" id="IPR023346">
    <property type="entry name" value="Lysozyme-like_dom_sf"/>
</dbReference>
<evidence type="ECO:0000313" key="1">
    <source>
        <dbReference type="EMBL" id="QAR30831.1"/>
    </source>
</evidence>
<dbReference type="Gene3D" id="1.10.530.10">
    <property type="match status" value="1"/>
</dbReference>
<dbReference type="OrthoDB" id="3078754at2"/>
<evidence type="ECO:0000313" key="2">
    <source>
        <dbReference type="Proteomes" id="UP000287701"/>
    </source>
</evidence>
<name>A0A410JRX9_ORNRH</name>
<dbReference type="EMBL" id="CP035107">
    <property type="protein sequence ID" value="QAR30831.1"/>
    <property type="molecule type" value="Genomic_DNA"/>
</dbReference>